<gene>
    <name evidence="5" type="ORF">G4D64_14610</name>
    <name evidence="4" type="ORF">H1Z61_14740</name>
</gene>
<reference evidence="4 7" key="2">
    <citation type="submission" date="2020-07" db="EMBL/GenBank/DDBJ databases">
        <authorList>
            <person name="Feng H."/>
        </authorList>
    </citation>
    <scope>NUCLEOTIDE SEQUENCE [LARGE SCALE GENOMIC DNA]</scope>
    <source>
        <strain evidence="7">s-12</strain>
        <strain evidence="4">S-12</strain>
    </source>
</reference>
<dbReference type="SFLD" id="SFLDS00003">
    <property type="entry name" value="Haloacid_Dehalogenase"/>
    <property type="match status" value="1"/>
</dbReference>
<dbReference type="InterPro" id="IPR036412">
    <property type="entry name" value="HAD-like_sf"/>
</dbReference>
<name>A0A6B3W5J0_9BACI</name>
<comment type="caution">
    <text evidence="5">The sequence shown here is derived from an EMBL/GenBank/DDBJ whole genome shotgun (WGS) entry which is preliminary data.</text>
</comment>
<evidence type="ECO:0000256" key="2">
    <source>
        <dbReference type="ARBA" id="ARBA00022842"/>
    </source>
</evidence>
<dbReference type="EMBL" id="JAAIWN010000042">
    <property type="protein sequence ID" value="NEY82704.1"/>
    <property type="molecule type" value="Genomic_DNA"/>
</dbReference>
<dbReference type="Proteomes" id="UP000472971">
    <property type="component" value="Unassembled WGS sequence"/>
</dbReference>
<keyword evidence="2 3" id="KW-0460">Magnesium</keyword>
<dbReference type="InterPro" id="IPR051400">
    <property type="entry name" value="HAD-like_hydrolase"/>
</dbReference>
<keyword evidence="3" id="KW-0718">Serine biosynthesis</keyword>
<comment type="catalytic activity">
    <reaction evidence="3">
        <text>O-phospho-D-serine + H2O = D-serine + phosphate</text>
        <dbReference type="Rhea" id="RHEA:24873"/>
        <dbReference type="ChEBI" id="CHEBI:15377"/>
        <dbReference type="ChEBI" id="CHEBI:35247"/>
        <dbReference type="ChEBI" id="CHEBI:43474"/>
        <dbReference type="ChEBI" id="CHEBI:58680"/>
        <dbReference type="EC" id="3.1.3.3"/>
    </reaction>
</comment>
<reference evidence="5 6" key="1">
    <citation type="submission" date="2020-02" db="EMBL/GenBank/DDBJ databases">
        <title>Bacillus aquiflavi sp. nov., isolated from yellow water of strong flavor Chinese baijiu in Yibin region of China.</title>
        <authorList>
            <person name="Xie J."/>
        </authorList>
    </citation>
    <scope>NUCLEOTIDE SEQUENCE [LARGE SCALE GENOMIC DNA]</scope>
    <source>
        <strain evidence="5 6">3H-10</strain>
    </source>
</reference>
<comment type="cofactor">
    <cofactor evidence="3">
        <name>Mg(2+)</name>
        <dbReference type="ChEBI" id="CHEBI:18420"/>
    </cofactor>
    <cofactor evidence="3">
        <name>Co(2+)</name>
        <dbReference type="ChEBI" id="CHEBI:48828"/>
    </cofactor>
</comment>
<dbReference type="PANTHER" id="PTHR46470">
    <property type="entry name" value="N-ACYLNEURAMINATE-9-PHOSPHATASE"/>
    <property type="match status" value="1"/>
</dbReference>
<dbReference type="InterPro" id="IPR006439">
    <property type="entry name" value="HAD-SF_hydro_IA"/>
</dbReference>
<comment type="function">
    <text evidence="3">Catalyzes the last step of the phosphorylated serine biosynthetic pathway, i.e. dephosphorylation of O-phospho-L-serine to form L-serine.</text>
</comment>
<keyword evidence="6" id="KW-1185">Reference proteome</keyword>
<protein>
    <recommendedName>
        <fullName evidence="3">Phosphoserine phosphatase</fullName>
        <shortName evidence="3">PSP</shortName>
        <ecNumber evidence="3">3.1.3.3</ecNumber>
    </recommendedName>
</protein>
<dbReference type="EMBL" id="JACEIO010000041">
    <property type="protein sequence ID" value="MBA4538356.1"/>
    <property type="molecule type" value="Genomic_DNA"/>
</dbReference>
<dbReference type="InterPro" id="IPR044266">
    <property type="entry name" value="PSP_YsaA"/>
</dbReference>
<accession>A0A6B3W5J0</accession>
<organism evidence="5 6">
    <name type="scientific">Bacillus aquiflavi</name>
    <dbReference type="NCBI Taxonomy" id="2672567"/>
    <lineage>
        <taxon>Bacteria</taxon>
        <taxon>Bacillati</taxon>
        <taxon>Bacillota</taxon>
        <taxon>Bacilli</taxon>
        <taxon>Bacillales</taxon>
        <taxon>Bacillaceae</taxon>
        <taxon>Bacillus</taxon>
    </lineage>
</organism>
<sequence>MKKAIFFDLDDTLLNDRKSIQTAFDLTCHEIASSYHLNKKDIEARIRKEARKQYATYPFYLFTQQIGINPFEGLWGNFGDVHHWQFRQMGELILDYQTKTWVQGLKDFNLGEDEAIKARDRFKEARRSSPFLYEETIDVLNTLTAKDFRLLLLTNGAPSLQLEKLTMTPELVPFFEHIVISGNVGFGKPNPVIFEHALRLMELSVDKVVMVGDNLSTDILGATKIGMDSILIDHADGKVAEKAQPTYQVDRLQDILSIINH</sequence>
<evidence type="ECO:0000313" key="7">
    <source>
        <dbReference type="Proteomes" id="UP000570010"/>
    </source>
</evidence>
<dbReference type="Gene3D" id="1.20.120.710">
    <property type="entry name" value="Haloacid dehalogenase hydrolase-like domain"/>
    <property type="match status" value="1"/>
</dbReference>
<keyword evidence="1 3" id="KW-0378">Hydrolase</keyword>
<evidence type="ECO:0000313" key="6">
    <source>
        <dbReference type="Proteomes" id="UP000472971"/>
    </source>
</evidence>
<comment type="catalytic activity">
    <reaction evidence="3">
        <text>O-phospho-L-serine + H2O = L-serine + phosphate</text>
        <dbReference type="Rhea" id="RHEA:21208"/>
        <dbReference type="ChEBI" id="CHEBI:15377"/>
        <dbReference type="ChEBI" id="CHEBI:33384"/>
        <dbReference type="ChEBI" id="CHEBI:43474"/>
        <dbReference type="ChEBI" id="CHEBI:57524"/>
        <dbReference type="EC" id="3.1.3.3"/>
    </reaction>
</comment>
<comment type="similarity">
    <text evidence="3">Belongs to the HAD-like hydrolase superfamily.</text>
</comment>
<dbReference type="GO" id="GO:0036424">
    <property type="term" value="F:L-phosphoserine phosphatase activity"/>
    <property type="evidence" value="ECO:0007669"/>
    <property type="project" value="UniProtKB-UniRule"/>
</dbReference>
<dbReference type="EC" id="3.1.3.3" evidence="3"/>
<dbReference type="NCBIfam" id="TIGR01549">
    <property type="entry name" value="HAD-SF-IA-v1"/>
    <property type="match status" value="1"/>
</dbReference>
<dbReference type="InterPro" id="IPR023214">
    <property type="entry name" value="HAD_sf"/>
</dbReference>
<dbReference type="NCBIfam" id="TIGR01509">
    <property type="entry name" value="HAD-SF-IA-v3"/>
    <property type="match status" value="1"/>
</dbReference>
<dbReference type="HAMAP" id="MF_02240">
    <property type="entry name" value="PSP"/>
    <property type="match status" value="1"/>
</dbReference>
<evidence type="ECO:0000256" key="3">
    <source>
        <dbReference type="HAMAP-Rule" id="MF_02240"/>
    </source>
</evidence>
<dbReference type="Gene3D" id="3.40.50.1000">
    <property type="entry name" value="HAD superfamily/HAD-like"/>
    <property type="match status" value="1"/>
</dbReference>
<dbReference type="SFLD" id="SFLDG01129">
    <property type="entry name" value="C1.5:_HAD__Beta-PGM__Phosphata"/>
    <property type="match status" value="1"/>
</dbReference>
<dbReference type="SUPFAM" id="SSF56784">
    <property type="entry name" value="HAD-like"/>
    <property type="match status" value="1"/>
</dbReference>
<dbReference type="Proteomes" id="UP000570010">
    <property type="component" value="Unassembled WGS sequence"/>
</dbReference>
<dbReference type="GO" id="GO:0006564">
    <property type="term" value="P:L-serine biosynthetic process"/>
    <property type="evidence" value="ECO:0007669"/>
    <property type="project" value="UniProtKB-UniRule"/>
</dbReference>
<evidence type="ECO:0000313" key="4">
    <source>
        <dbReference type="EMBL" id="MBA4538356.1"/>
    </source>
</evidence>
<evidence type="ECO:0000256" key="1">
    <source>
        <dbReference type="ARBA" id="ARBA00022801"/>
    </source>
</evidence>
<dbReference type="RefSeq" id="WP_163243101.1">
    <property type="nucleotide sequence ID" value="NZ_JAAIWN010000042.1"/>
</dbReference>
<keyword evidence="3" id="KW-0170">Cobalt</keyword>
<comment type="pathway">
    <text evidence="3">Amino-acid biosynthesis; L-serine biosynthesis; L-serine from 3-phospho-D-glycerate: step 3/3.</text>
</comment>
<dbReference type="Pfam" id="PF00702">
    <property type="entry name" value="Hydrolase"/>
    <property type="match status" value="1"/>
</dbReference>
<proteinExistence type="inferred from homology"/>
<evidence type="ECO:0000313" key="5">
    <source>
        <dbReference type="EMBL" id="NEY82704.1"/>
    </source>
</evidence>
<dbReference type="PANTHER" id="PTHR46470:SF3">
    <property type="entry name" value="N-ACYLNEURAMINATE-9-PHOSPHATASE"/>
    <property type="match status" value="1"/>
</dbReference>
<dbReference type="AlphaFoldDB" id="A0A6B3W5J0"/>
<keyword evidence="3" id="KW-0028">Amino-acid biosynthesis</keyword>